<dbReference type="EMBL" id="MT144775">
    <property type="protein sequence ID" value="QJH99196.1"/>
    <property type="molecule type" value="Genomic_DNA"/>
</dbReference>
<evidence type="ECO:0000313" key="2">
    <source>
        <dbReference type="EMBL" id="QJH99196.1"/>
    </source>
</evidence>
<accession>A0A6H1ZTS7</accession>
<proteinExistence type="predicted"/>
<dbReference type="EMBL" id="MT144210">
    <property type="protein sequence ID" value="QJA50675.1"/>
    <property type="molecule type" value="Genomic_DNA"/>
</dbReference>
<evidence type="ECO:0000313" key="1">
    <source>
        <dbReference type="EMBL" id="QJA50675.1"/>
    </source>
</evidence>
<protein>
    <submittedName>
        <fullName evidence="1">Uncharacterized protein</fullName>
    </submittedName>
</protein>
<name>A0A6H1ZTS7_9ZZZZ</name>
<organism evidence="1">
    <name type="scientific">viral metagenome</name>
    <dbReference type="NCBI Taxonomy" id="1070528"/>
    <lineage>
        <taxon>unclassified sequences</taxon>
        <taxon>metagenomes</taxon>
        <taxon>organismal metagenomes</taxon>
    </lineage>
</organism>
<gene>
    <name evidence="1" type="ORF">TM448A01855_0015</name>
    <name evidence="2" type="ORF">TM448B01525_0002</name>
</gene>
<dbReference type="AlphaFoldDB" id="A0A6H1ZTS7"/>
<sequence>MKPYLTYRTVDEKVSIQISADQRSVGVFIQGLRNSDMDYRRVVEFSIIDLWDLLRDNLIICDVGQKEQGLFRRKWEALIATRESMKFDLNGRF</sequence>
<reference evidence="1" key="1">
    <citation type="submission" date="2020-03" db="EMBL/GenBank/DDBJ databases">
        <title>The deep terrestrial virosphere.</title>
        <authorList>
            <person name="Holmfeldt K."/>
            <person name="Nilsson E."/>
            <person name="Simone D."/>
            <person name="Lopez-Fernandez M."/>
            <person name="Wu X."/>
            <person name="de Brujin I."/>
            <person name="Lundin D."/>
            <person name="Andersson A."/>
            <person name="Bertilsson S."/>
            <person name="Dopson M."/>
        </authorList>
    </citation>
    <scope>NUCLEOTIDE SEQUENCE</scope>
    <source>
        <strain evidence="1">TM448A01855</strain>
        <strain evidence="2">TM448B01525</strain>
    </source>
</reference>